<evidence type="ECO:0000313" key="3">
    <source>
        <dbReference type="Proteomes" id="UP000317894"/>
    </source>
</evidence>
<feature type="transmembrane region" description="Helical" evidence="1">
    <location>
        <begin position="208"/>
        <end position="229"/>
    </location>
</feature>
<dbReference type="EMBL" id="VJWA01000002">
    <property type="protein sequence ID" value="TRW15082.1"/>
    <property type="molecule type" value="Genomic_DNA"/>
</dbReference>
<proteinExistence type="predicted"/>
<keyword evidence="1" id="KW-0472">Membrane</keyword>
<keyword evidence="3" id="KW-1185">Reference proteome</keyword>
<dbReference type="Proteomes" id="UP000317894">
    <property type="component" value="Unassembled WGS sequence"/>
</dbReference>
<gene>
    <name evidence="2" type="ORF">FMM06_15655</name>
</gene>
<feature type="transmembrane region" description="Helical" evidence="1">
    <location>
        <begin position="46"/>
        <end position="65"/>
    </location>
</feature>
<dbReference type="AlphaFoldDB" id="A0A552UA44"/>
<name>A0A552UA44_9SPHN</name>
<evidence type="ECO:0000256" key="1">
    <source>
        <dbReference type="SAM" id="Phobius"/>
    </source>
</evidence>
<feature type="transmembrane region" description="Helical" evidence="1">
    <location>
        <begin position="184"/>
        <end position="202"/>
    </location>
</feature>
<dbReference type="RefSeq" id="WP_144335251.1">
    <property type="nucleotide sequence ID" value="NZ_VJWA01000002.1"/>
</dbReference>
<reference evidence="2 3" key="1">
    <citation type="submission" date="2019-07" db="EMBL/GenBank/DDBJ databases">
        <title>Novel species isolated from glacier.</title>
        <authorList>
            <person name="Liu Q."/>
            <person name="Xin Y.-H."/>
        </authorList>
    </citation>
    <scope>NUCLEOTIDE SEQUENCE [LARGE SCALE GENOMIC DNA]</scope>
    <source>
        <strain evidence="2 3">LB1R16</strain>
    </source>
</reference>
<dbReference type="OrthoDB" id="272864at2"/>
<dbReference type="InterPro" id="IPR025333">
    <property type="entry name" value="DUF4239"/>
</dbReference>
<dbReference type="Pfam" id="PF14023">
    <property type="entry name" value="Bestrophin-like"/>
    <property type="match status" value="1"/>
</dbReference>
<organism evidence="2 3">
    <name type="scientific">Glacieibacterium frigidum</name>
    <dbReference type="NCBI Taxonomy" id="2593303"/>
    <lineage>
        <taxon>Bacteria</taxon>
        <taxon>Pseudomonadati</taxon>
        <taxon>Pseudomonadota</taxon>
        <taxon>Alphaproteobacteria</taxon>
        <taxon>Sphingomonadales</taxon>
        <taxon>Sphingosinicellaceae</taxon>
        <taxon>Glacieibacterium</taxon>
    </lineage>
</organism>
<sequence>MTLLDALPVWLTAALLFGLLVAICEGGAHIHRDRGEADQAEEGHLVGAALGLLALLLGFTFSLALGRFEERRELVVHEANAIGTVWLRADLLAPEPRAETRRLLISYADARLQLAAAGEDAQGVAAADARTEALQRDLWRVVTPAAAVMANAPLGAATVSDLTDMFDLADARHAALRTRIPTRVVVVLALYALISAGILGYTTQRGKLRHRLATTALLALLAMTIGMVLDLDRPRSGAIVVDQSPLEDVRAAMRAG</sequence>
<comment type="caution">
    <text evidence="2">The sequence shown here is derived from an EMBL/GenBank/DDBJ whole genome shotgun (WGS) entry which is preliminary data.</text>
</comment>
<keyword evidence="1" id="KW-1133">Transmembrane helix</keyword>
<keyword evidence="1" id="KW-0812">Transmembrane</keyword>
<evidence type="ECO:0000313" key="2">
    <source>
        <dbReference type="EMBL" id="TRW15082.1"/>
    </source>
</evidence>
<protein>
    <submittedName>
        <fullName evidence="2">DUF4239 domain-containing protein</fullName>
    </submittedName>
</protein>
<accession>A0A552UA44</accession>